<name>A6GDF4_9BACT</name>
<feature type="compositionally biased region" description="Low complexity" evidence="1">
    <location>
        <begin position="36"/>
        <end position="58"/>
    </location>
</feature>
<evidence type="ECO:0000256" key="1">
    <source>
        <dbReference type="SAM" id="MobiDB-lite"/>
    </source>
</evidence>
<gene>
    <name evidence="3" type="ORF">PPSIR1_41329</name>
</gene>
<dbReference type="EMBL" id="ABCS01000073">
    <property type="protein sequence ID" value="EDM76066.1"/>
    <property type="molecule type" value="Genomic_DNA"/>
</dbReference>
<reference evidence="3 4" key="1">
    <citation type="submission" date="2007-06" db="EMBL/GenBank/DDBJ databases">
        <authorList>
            <person name="Shimkets L."/>
            <person name="Ferriera S."/>
            <person name="Johnson J."/>
            <person name="Kravitz S."/>
            <person name="Beeson K."/>
            <person name="Sutton G."/>
            <person name="Rogers Y.-H."/>
            <person name="Friedman R."/>
            <person name="Frazier M."/>
            <person name="Venter J.C."/>
        </authorList>
    </citation>
    <scope>NUCLEOTIDE SEQUENCE [LARGE SCALE GENOMIC DNA]</scope>
    <source>
        <strain evidence="3 4">SIR-1</strain>
    </source>
</reference>
<proteinExistence type="predicted"/>
<dbReference type="Proteomes" id="UP000005801">
    <property type="component" value="Unassembled WGS sequence"/>
</dbReference>
<evidence type="ECO:0000313" key="4">
    <source>
        <dbReference type="Proteomes" id="UP000005801"/>
    </source>
</evidence>
<accession>A6GDF4</accession>
<dbReference type="AlphaFoldDB" id="A6GDF4"/>
<comment type="caution">
    <text evidence="3">The sequence shown here is derived from an EMBL/GenBank/DDBJ whole genome shotgun (WGS) entry which is preliminary data.</text>
</comment>
<keyword evidence="4" id="KW-1185">Reference proteome</keyword>
<sequence>MRRRAWPLLACCLGCTPATAPEDATAPPAVLVERGGSASAAEAGGDDATPAAEAATTTSPELEDFVPATVGNPRCEVAVVELLEAEQYRGPGPMTPALDAQFAADPDFARFYQSESHGDQHIQCHYAVELSSHPKQRFRWREVRSNTLEEHTPAVCNGLAAEVAESILETTGDCLDLDAGAYWGYVLEPMP</sequence>
<evidence type="ECO:0000256" key="2">
    <source>
        <dbReference type="SAM" id="SignalP"/>
    </source>
</evidence>
<dbReference type="RefSeq" id="WP_006974744.1">
    <property type="nucleotide sequence ID" value="NZ_ABCS01000073.1"/>
</dbReference>
<evidence type="ECO:0000313" key="3">
    <source>
        <dbReference type="EMBL" id="EDM76066.1"/>
    </source>
</evidence>
<keyword evidence="2" id="KW-0732">Signal</keyword>
<organism evidence="3 4">
    <name type="scientific">Plesiocystis pacifica SIR-1</name>
    <dbReference type="NCBI Taxonomy" id="391625"/>
    <lineage>
        <taxon>Bacteria</taxon>
        <taxon>Pseudomonadati</taxon>
        <taxon>Myxococcota</taxon>
        <taxon>Polyangia</taxon>
        <taxon>Nannocystales</taxon>
        <taxon>Nannocystaceae</taxon>
        <taxon>Plesiocystis</taxon>
    </lineage>
</organism>
<feature type="signal peptide" evidence="2">
    <location>
        <begin position="1"/>
        <end position="20"/>
    </location>
</feature>
<protein>
    <recommendedName>
        <fullName evidence="5">Lipoprotein</fullName>
    </recommendedName>
</protein>
<feature type="chain" id="PRO_5002697698" description="Lipoprotein" evidence="2">
    <location>
        <begin position="21"/>
        <end position="191"/>
    </location>
</feature>
<evidence type="ECO:0008006" key="5">
    <source>
        <dbReference type="Google" id="ProtNLM"/>
    </source>
</evidence>
<feature type="region of interest" description="Disordered" evidence="1">
    <location>
        <begin position="36"/>
        <end position="66"/>
    </location>
</feature>